<evidence type="ECO:0000313" key="7">
    <source>
        <dbReference type="Proteomes" id="UP000515947"/>
    </source>
</evidence>
<keyword evidence="3" id="KW-0804">Transcription</keyword>
<keyword evidence="2 4" id="KW-0238">DNA-binding</keyword>
<name>A0A7G9R9N4_9ACTN</name>
<dbReference type="InterPro" id="IPR001647">
    <property type="entry name" value="HTH_TetR"/>
</dbReference>
<gene>
    <name evidence="6" type="ORF">H9L09_17765</name>
</gene>
<dbReference type="SUPFAM" id="SSF46689">
    <property type="entry name" value="Homeodomain-like"/>
    <property type="match status" value="1"/>
</dbReference>
<dbReference type="PANTHER" id="PTHR47506:SF1">
    <property type="entry name" value="HTH-TYPE TRANSCRIPTIONAL REGULATOR YJDC"/>
    <property type="match status" value="1"/>
</dbReference>
<dbReference type="PANTHER" id="PTHR47506">
    <property type="entry name" value="TRANSCRIPTIONAL REGULATORY PROTEIN"/>
    <property type="match status" value="1"/>
</dbReference>
<dbReference type="GO" id="GO:0003677">
    <property type="term" value="F:DNA binding"/>
    <property type="evidence" value="ECO:0007669"/>
    <property type="project" value="UniProtKB-UniRule"/>
</dbReference>
<organism evidence="6 7">
    <name type="scientific">Nocardioides mesophilus</name>
    <dbReference type="NCBI Taxonomy" id="433659"/>
    <lineage>
        <taxon>Bacteria</taxon>
        <taxon>Bacillati</taxon>
        <taxon>Actinomycetota</taxon>
        <taxon>Actinomycetes</taxon>
        <taxon>Propionibacteriales</taxon>
        <taxon>Nocardioidaceae</taxon>
        <taxon>Nocardioides</taxon>
    </lineage>
</organism>
<keyword evidence="1" id="KW-0805">Transcription regulation</keyword>
<dbReference type="KEGG" id="nmes:H9L09_17765"/>
<feature type="domain" description="HTH tetR-type" evidence="5">
    <location>
        <begin position="6"/>
        <end position="66"/>
    </location>
</feature>
<sequence>MGRQRGYDEGEVLDRAAATFLRAGYEGTSIEELVGATGLHRGSLYQAFGSKRGLFVSCLRRQVSEHPGSEDTTDLVLVALLELAPRDEEVRGLLGEHLDRRGVTATDLGRRLLTRALMDETKDDGDA</sequence>
<dbReference type="Proteomes" id="UP000515947">
    <property type="component" value="Chromosome"/>
</dbReference>
<feature type="DNA-binding region" description="H-T-H motif" evidence="4">
    <location>
        <begin position="29"/>
        <end position="48"/>
    </location>
</feature>
<dbReference type="InterPro" id="IPR023772">
    <property type="entry name" value="DNA-bd_HTH_TetR-type_CS"/>
</dbReference>
<protein>
    <submittedName>
        <fullName evidence="6">Helix-turn-helix transcriptional regulator</fullName>
    </submittedName>
</protein>
<dbReference type="PRINTS" id="PR00455">
    <property type="entry name" value="HTHTETR"/>
</dbReference>
<dbReference type="PROSITE" id="PS01081">
    <property type="entry name" value="HTH_TETR_1"/>
    <property type="match status" value="1"/>
</dbReference>
<evidence type="ECO:0000256" key="2">
    <source>
        <dbReference type="ARBA" id="ARBA00023125"/>
    </source>
</evidence>
<evidence type="ECO:0000259" key="5">
    <source>
        <dbReference type="PROSITE" id="PS50977"/>
    </source>
</evidence>
<dbReference type="Pfam" id="PF00440">
    <property type="entry name" value="TetR_N"/>
    <property type="match status" value="1"/>
</dbReference>
<keyword evidence="7" id="KW-1185">Reference proteome</keyword>
<evidence type="ECO:0000256" key="4">
    <source>
        <dbReference type="PROSITE-ProRule" id="PRU00335"/>
    </source>
</evidence>
<evidence type="ECO:0000313" key="6">
    <source>
        <dbReference type="EMBL" id="QNN52309.1"/>
    </source>
</evidence>
<evidence type="ECO:0000256" key="1">
    <source>
        <dbReference type="ARBA" id="ARBA00023015"/>
    </source>
</evidence>
<reference evidence="6 7" key="1">
    <citation type="submission" date="2020-08" db="EMBL/GenBank/DDBJ databases">
        <title>Genome sequence of Nocardioides mesophilus KACC 16243T.</title>
        <authorList>
            <person name="Hyun D.-W."/>
            <person name="Bae J.-W."/>
        </authorList>
    </citation>
    <scope>NUCLEOTIDE SEQUENCE [LARGE SCALE GENOMIC DNA]</scope>
    <source>
        <strain evidence="6 7">KACC 16243</strain>
    </source>
</reference>
<dbReference type="InterPro" id="IPR009057">
    <property type="entry name" value="Homeodomain-like_sf"/>
</dbReference>
<dbReference type="AlphaFoldDB" id="A0A7G9R9N4"/>
<proteinExistence type="predicted"/>
<evidence type="ECO:0000256" key="3">
    <source>
        <dbReference type="ARBA" id="ARBA00023163"/>
    </source>
</evidence>
<dbReference type="EMBL" id="CP060713">
    <property type="protein sequence ID" value="QNN52309.1"/>
    <property type="molecule type" value="Genomic_DNA"/>
</dbReference>
<dbReference type="RefSeq" id="WP_187578151.1">
    <property type="nucleotide sequence ID" value="NZ_CP060713.1"/>
</dbReference>
<accession>A0A7G9R9N4</accession>
<dbReference type="PROSITE" id="PS50977">
    <property type="entry name" value="HTH_TETR_2"/>
    <property type="match status" value="1"/>
</dbReference>
<dbReference type="Gene3D" id="1.10.10.60">
    <property type="entry name" value="Homeodomain-like"/>
    <property type="match status" value="1"/>
</dbReference>